<sequence length="443" mass="51779">MTEHDLNISDLARKAKMNPGTVSSLVNGNRKFSVYQLDRITEAMGHPVGYYYERYIPECLADASPNWRRMSPFLENCAKLNKLDCIQQVVNMLLDKLGYADPLFQLAEQLFQEKLYEAAAILYENVALSENKQHSERLAICQYRLFQSRQGDDQERSYEAAVQFETYVNRLDEIDQLDALRDLVNTYRSLRKWKKVNKFAKILGDLAEIQYKLGLQQQNAQKENTKKPFYPLFAYWSFSHLVRAEVFDANKDYKTALQHIQKYADLSWVEERDETTLKWKNQFKEWASANTYVNKLMSGDVSVLPDYVAYFSSNKEEILPGLDNIIEAANRYNLNVDVVLQQFENEILSLLEVQRNVGVYNQHFMQERFTHFSKELAVYYLHKGMFSDGFRFLLSCLEKSTVINNKSYILECVRLFESFRENASSETTAAYQKLISEVDAHEE</sequence>
<feature type="domain" description="HTH cro/C1-type" evidence="1">
    <location>
        <begin position="3"/>
        <end position="51"/>
    </location>
</feature>
<accession>A0A4U2Q4V4</accession>
<dbReference type="GO" id="GO:0003677">
    <property type="term" value="F:DNA binding"/>
    <property type="evidence" value="ECO:0007669"/>
    <property type="project" value="InterPro"/>
</dbReference>
<dbReference type="SUPFAM" id="SSF47413">
    <property type="entry name" value="lambda repressor-like DNA-binding domains"/>
    <property type="match status" value="1"/>
</dbReference>
<evidence type="ECO:0000313" key="2">
    <source>
        <dbReference type="EMBL" id="TKH44804.1"/>
    </source>
</evidence>
<protein>
    <submittedName>
        <fullName evidence="2">Transcriptional regulator</fullName>
    </submittedName>
</protein>
<reference evidence="2 3" key="1">
    <citation type="submission" date="2018-01" db="EMBL/GenBank/DDBJ databases">
        <title>Bacillales members from the olive rhizosphere are effective biological control agents against Verticillium dahliae.</title>
        <authorList>
            <person name="Gomez-Lama C."/>
            <person name="Legarda G."/>
            <person name="Ruano-Rosa D."/>
            <person name="Pizarro-Tobias P."/>
            <person name="Valverde-Corredor A."/>
            <person name="Niqui J.L."/>
            <person name="Trivino J.C."/>
            <person name="Roca A."/>
            <person name="Mercado-Blanco J."/>
        </authorList>
    </citation>
    <scope>NUCLEOTIDE SEQUENCE [LARGE SCALE GENOMIC DNA]</scope>
    <source>
        <strain evidence="2 3">PIC167</strain>
    </source>
</reference>
<dbReference type="Gene3D" id="1.10.260.40">
    <property type="entry name" value="lambda repressor-like DNA-binding domains"/>
    <property type="match status" value="1"/>
</dbReference>
<comment type="caution">
    <text evidence="2">The sequence shown here is derived from an EMBL/GenBank/DDBJ whole genome shotgun (WGS) entry which is preliminary data.</text>
</comment>
<evidence type="ECO:0000259" key="1">
    <source>
        <dbReference type="PROSITE" id="PS50943"/>
    </source>
</evidence>
<evidence type="ECO:0000313" key="3">
    <source>
        <dbReference type="Proteomes" id="UP000308114"/>
    </source>
</evidence>
<name>A0A4U2Q4V4_9BACL</name>
<gene>
    <name evidence="2" type="ORF">C1I60_09665</name>
</gene>
<dbReference type="Proteomes" id="UP000308114">
    <property type="component" value="Unassembled WGS sequence"/>
</dbReference>
<dbReference type="InterPro" id="IPR010982">
    <property type="entry name" value="Lambda_DNA-bd_dom_sf"/>
</dbReference>
<organism evidence="2 3">
    <name type="scientific">Paenibacillus terrae</name>
    <dbReference type="NCBI Taxonomy" id="159743"/>
    <lineage>
        <taxon>Bacteria</taxon>
        <taxon>Bacillati</taxon>
        <taxon>Bacillota</taxon>
        <taxon>Bacilli</taxon>
        <taxon>Bacillales</taxon>
        <taxon>Paenibacillaceae</taxon>
        <taxon>Paenibacillus</taxon>
    </lineage>
</organism>
<dbReference type="EMBL" id="PNXQ01000011">
    <property type="protein sequence ID" value="TKH44804.1"/>
    <property type="molecule type" value="Genomic_DNA"/>
</dbReference>
<dbReference type="CDD" id="cd00093">
    <property type="entry name" value="HTH_XRE"/>
    <property type="match status" value="1"/>
</dbReference>
<dbReference type="AlphaFoldDB" id="A0A4U2Q4V4"/>
<proteinExistence type="predicted"/>
<dbReference type="InterPro" id="IPR001387">
    <property type="entry name" value="Cro/C1-type_HTH"/>
</dbReference>
<dbReference type="PROSITE" id="PS50943">
    <property type="entry name" value="HTH_CROC1"/>
    <property type="match status" value="1"/>
</dbReference>